<dbReference type="AlphaFoldDB" id="A0A6J4DJF9"/>
<proteinExistence type="predicted"/>
<sequence length="58" mass="6092">MAEDSIEADIKDSYSVTTPGPIHCHINNGLMGIGFSGVVLKAELEGFQAELAAIELST</sequence>
<keyword evidence="1" id="KW-0614">Plasmid</keyword>
<evidence type="ECO:0000313" key="1">
    <source>
        <dbReference type="EMBL" id="BCG06726.1"/>
    </source>
</evidence>
<accession>A0A6J4DJF9</accession>
<dbReference type="EMBL" id="LC549807">
    <property type="protein sequence ID" value="BCG06726.1"/>
    <property type="molecule type" value="Genomic_DNA"/>
</dbReference>
<geneLocation type="plasmid" evidence="1">
    <name>pVNCKp115</name>
</geneLocation>
<organism evidence="1">
    <name type="scientific">Klebsiella pneumoniae</name>
    <dbReference type="NCBI Taxonomy" id="573"/>
    <lineage>
        <taxon>Bacteria</taxon>
        <taxon>Pseudomonadati</taxon>
        <taxon>Pseudomonadota</taxon>
        <taxon>Gammaproteobacteria</taxon>
        <taxon>Enterobacterales</taxon>
        <taxon>Enterobacteriaceae</taxon>
        <taxon>Klebsiella/Raoultella group</taxon>
        <taxon>Klebsiella</taxon>
        <taxon>Klebsiella pneumoniae complex</taxon>
    </lineage>
</organism>
<name>A0A6J4DJF9_KLEPN</name>
<reference evidence="1" key="1">
    <citation type="submission" date="2020-05" db="EMBL/GenBank/DDBJ databases">
        <title>Complete plasmid sequence of Klebsiella pneumoniae VNCKp115.</title>
        <authorList>
            <person name="Tada T."/>
            <person name="Toya M."/>
            <person name="Kirikae T."/>
        </authorList>
    </citation>
    <scope>NUCLEOTIDE SEQUENCE</scope>
    <source>
        <strain evidence="1">VNCKp115</strain>
        <plasmid evidence="1">pVNCKp115</plasmid>
    </source>
</reference>
<protein>
    <submittedName>
        <fullName evidence="1">Uncharacterized protein</fullName>
    </submittedName>
</protein>